<evidence type="ECO:0000313" key="2">
    <source>
        <dbReference type="Proteomes" id="UP000198280"/>
    </source>
</evidence>
<dbReference type="EMBL" id="FZOF01000001">
    <property type="protein sequence ID" value="SNR86372.1"/>
    <property type="molecule type" value="Genomic_DNA"/>
</dbReference>
<sequence length="81" mass="9013">MRFLINADRRMVVVFEPTAAEYVMEPGKHVVVEWFNGGDDGMVSFEAEDFVVHAPSGGCTRAWDYEGTEIYIGPESGPDAR</sequence>
<proteinExistence type="predicted"/>
<dbReference type="RefSeq" id="WP_089221927.1">
    <property type="nucleotide sequence ID" value="NZ_FZOF01000001.1"/>
</dbReference>
<evidence type="ECO:0000313" key="1">
    <source>
        <dbReference type="EMBL" id="SNR86372.1"/>
    </source>
</evidence>
<protein>
    <submittedName>
        <fullName evidence="1">Uncharacterized protein</fullName>
    </submittedName>
</protein>
<name>A0A238ZTA5_9ACTN</name>
<dbReference type="Proteomes" id="UP000198280">
    <property type="component" value="Unassembled WGS sequence"/>
</dbReference>
<gene>
    <name evidence="1" type="ORF">SAMN05216252_101531</name>
</gene>
<organism evidence="1 2">
    <name type="scientific">Actinacidiphila glaucinigra</name>
    <dbReference type="NCBI Taxonomy" id="235986"/>
    <lineage>
        <taxon>Bacteria</taxon>
        <taxon>Bacillati</taxon>
        <taxon>Actinomycetota</taxon>
        <taxon>Actinomycetes</taxon>
        <taxon>Kitasatosporales</taxon>
        <taxon>Streptomycetaceae</taxon>
        <taxon>Actinacidiphila</taxon>
    </lineage>
</organism>
<accession>A0A238ZTA5</accession>
<dbReference type="AlphaFoldDB" id="A0A238ZTA5"/>
<dbReference type="OrthoDB" id="4246828at2"/>
<reference evidence="1 2" key="1">
    <citation type="submission" date="2017-06" db="EMBL/GenBank/DDBJ databases">
        <authorList>
            <person name="Kim H.J."/>
            <person name="Triplett B.A."/>
        </authorList>
    </citation>
    <scope>NUCLEOTIDE SEQUENCE [LARGE SCALE GENOMIC DNA]</scope>
    <source>
        <strain evidence="1 2">CGMCC 4.1858</strain>
    </source>
</reference>
<keyword evidence="2" id="KW-1185">Reference proteome</keyword>